<gene>
    <name evidence="1" type="ORF">TNCT_373151</name>
</gene>
<name>A0A8X6KVT5_TRICU</name>
<comment type="caution">
    <text evidence="1">The sequence shown here is derived from an EMBL/GenBank/DDBJ whole genome shotgun (WGS) entry which is preliminary data.</text>
</comment>
<dbReference type="EMBL" id="BMAO01013062">
    <property type="protein sequence ID" value="GFQ85966.1"/>
    <property type="molecule type" value="Genomic_DNA"/>
</dbReference>
<accession>A0A8X6KVT5</accession>
<proteinExistence type="predicted"/>
<evidence type="ECO:0000313" key="2">
    <source>
        <dbReference type="Proteomes" id="UP000887116"/>
    </source>
</evidence>
<protein>
    <submittedName>
        <fullName evidence="1">Uncharacterized protein</fullName>
    </submittedName>
</protein>
<reference evidence="1" key="1">
    <citation type="submission" date="2020-07" db="EMBL/GenBank/DDBJ databases">
        <title>Multicomponent nature underlies the extraordinary mechanical properties of spider dragline silk.</title>
        <authorList>
            <person name="Kono N."/>
            <person name="Nakamura H."/>
            <person name="Mori M."/>
            <person name="Yoshida Y."/>
            <person name="Ohtoshi R."/>
            <person name="Malay A.D."/>
            <person name="Moran D.A.P."/>
            <person name="Tomita M."/>
            <person name="Numata K."/>
            <person name="Arakawa K."/>
        </authorList>
    </citation>
    <scope>NUCLEOTIDE SEQUENCE</scope>
</reference>
<keyword evidence="2" id="KW-1185">Reference proteome</keyword>
<dbReference type="Proteomes" id="UP000887116">
    <property type="component" value="Unassembled WGS sequence"/>
</dbReference>
<organism evidence="1 2">
    <name type="scientific">Trichonephila clavata</name>
    <name type="common">Joro spider</name>
    <name type="synonym">Nephila clavata</name>
    <dbReference type="NCBI Taxonomy" id="2740835"/>
    <lineage>
        <taxon>Eukaryota</taxon>
        <taxon>Metazoa</taxon>
        <taxon>Ecdysozoa</taxon>
        <taxon>Arthropoda</taxon>
        <taxon>Chelicerata</taxon>
        <taxon>Arachnida</taxon>
        <taxon>Araneae</taxon>
        <taxon>Araneomorphae</taxon>
        <taxon>Entelegynae</taxon>
        <taxon>Araneoidea</taxon>
        <taxon>Nephilidae</taxon>
        <taxon>Trichonephila</taxon>
    </lineage>
</organism>
<dbReference type="AlphaFoldDB" id="A0A8X6KVT5"/>
<sequence>MHMTRYAFLLLPIQTNDATAKTCLVALSLLIQTRTYPLFESRCVKRANHYFSLHFPPNRTFEEPPYSPLPPESSGQVLGWTYQFQVLDR</sequence>
<evidence type="ECO:0000313" key="1">
    <source>
        <dbReference type="EMBL" id="GFQ85966.1"/>
    </source>
</evidence>